<dbReference type="AlphaFoldDB" id="A0A1G6L2N5"/>
<evidence type="ECO:0000259" key="2">
    <source>
        <dbReference type="PROSITE" id="PS51832"/>
    </source>
</evidence>
<dbReference type="CDD" id="cd00077">
    <property type="entry name" value="HDc"/>
    <property type="match status" value="1"/>
</dbReference>
<evidence type="ECO:0000259" key="1">
    <source>
        <dbReference type="PROSITE" id="PS51831"/>
    </source>
</evidence>
<dbReference type="Proteomes" id="UP000198943">
    <property type="component" value="Unassembled WGS sequence"/>
</dbReference>
<dbReference type="InterPro" id="IPR011110">
    <property type="entry name" value="Reg_prop"/>
</dbReference>
<accession>A0A1G6L2N5</accession>
<dbReference type="OrthoDB" id="176203at2"/>
<dbReference type="SMART" id="SM00471">
    <property type="entry name" value="HDc"/>
    <property type="match status" value="1"/>
</dbReference>
<organism evidence="3 4">
    <name type="scientific">Succiniclasticum ruminis</name>
    <dbReference type="NCBI Taxonomy" id="40841"/>
    <lineage>
        <taxon>Bacteria</taxon>
        <taxon>Bacillati</taxon>
        <taxon>Bacillota</taxon>
        <taxon>Negativicutes</taxon>
        <taxon>Acidaminococcales</taxon>
        <taxon>Acidaminococcaceae</taxon>
        <taxon>Succiniclasticum</taxon>
    </lineage>
</organism>
<dbReference type="PROSITE" id="PS51831">
    <property type="entry name" value="HD"/>
    <property type="match status" value="1"/>
</dbReference>
<dbReference type="Gene3D" id="2.60.40.10">
    <property type="entry name" value="Immunoglobulins"/>
    <property type="match status" value="1"/>
</dbReference>
<dbReference type="InterPro" id="IPR037522">
    <property type="entry name" value="HD_GYP_dom"/>
</dbReference>
<dbReference type="InterPro" id="IPR006674">
    <property type="entry name" value="HD_domain"/>
</dbReference>
<dbReference type="SUPFAM" id="SSF63829">
    <property type="entry name" value="Calcium-dependent phosphotriesterase"/>
    <property type="match status" value="3"/>
</dbReference>
<dbReference type="EMBL" id="FMYW01000006">
    <property type="protein sequence ID" value="SDC37639.1"/>
    <property type="molecule type" value="Genomic_DNA"/>
</dbReference>
<dbReference type="Gene3D" id="2.130.10.10">
    <property type="entry name" value="YVTN repeat-like/Quinoprotein amine dehydrogenase"/>
    <property type="match status" value="2"/>
</dbReference>
<dbReference type="InterPro" id="IPR003607">
    <property type="entry name" value="HD/PDEase_dom"/>
</dbReference>
<dbReference type="Pfam" id="PF07494">
    <property type="entry name" value="Reg_prop"/>
    <property type="match status" value="3"/>
</dbReference>
<feature type="domain" description="HD" evidence="1">
    <location>
        <begin position="834"/>
        <end position="955"/>
    </location>
</feature>
<reference evidence="4" key="1">
    <citation type="submission" date="2016-10" db="EMBL/GenBank/DDBJ databases">
        <authorList>
            <person name="Varghese N."/>
            <person name="Submissions S."/>
        </authorList>
    </citation>
    <scope>NUCLEOTIDE SEQUENCE [LARGE SCALE GENOMIC DNA]</scope>
    <source>
        <strain evidence="4">DSM 11005</strain>
    </source>
</reference>
<dbReference type="InterPro" id="IPR013783">
    <property type="entry name" value="Ig-like_fold"/>
</dbReference>
<gene>
    <name evidence="3" type="ORF">SAMN04487864_10630</name>
</gene>
<proteinExistence type="predicted"/>
<evidence type="ECO:0000313" key="3">
    <source>
        <dbReference type="EMBL" id="SDC37639.1"/>
    </source>
</evidence>
<dbReference type="Pfam" id="PF13487">
    <property type="entry name" value="HD_5"/>
    <property type="match status" value="1"/>
</dbReference>
<dbReference type="RefSeq" id="WP_093730116.1">
    <property type="nucleotide sequence ID" value="NZ_FMYW01000006.1"/>
</dbReference>
<feature type="domain" description="HD-GYP" evidence="2">
    <location>
        <begin position="812"/>
        <end position="1006"/>
    </location>
</feature>
<dbReference type="InterPro" id="IPR015943">
    <property type="entry name" value="WD40/YVTN_repeat-like_dom_sf"/>
</dbReference>
<evidence type="ECO:0000313" key="4">
    <source>
        <dbReference type="Proteomes" id="UP000198943"/>
    </source>
</evidence>
<protein>
    <submittedName>
        <fullName evidence="3">Energy-coupling factor transport system substrate-specific component</fullName>
    </submittedName>
</protein>
<name>A0A1G6L2N5_9FIRM</name>
<dbReference type="PROSITE" id="PS51832">
    <property type="entry name" value="HD_GYP"/>
    <property type="match status" value="1"/>
</dbReference>
<dbReference type="Gene3D" id="1.10.3210.10">
    <property type="entry name" value="Hypothetical protein af1432"/>
    <property type="match status" value="1"/>
</dbReference>
<keyword evidence="4" id="KW-1185">Reference proteome</keyword>
<dbReference type="SUPFAM" id="SSF109604">
    <property type="entry name" value="HD-domain/PDEase-like"/>
    <property type="match status" value="1"/>
</dbReference>
<sequence>MSRRGALYQAIILISFLLSVCLLPVLAEAEHHRSLFASYKETLFHSGNGMLSDEANAIAQSHDGYLWIGSYAGLMRYNGQSFQQMKDENNQAIVRVSCMFEDSRQRLWIGTADESLYCYENGLIRKKEEITATNQKAIAEDREGRIYVAAANGVAVYNEKARTLQRWIDDPRLQHHMVVSLAAEDIGRIWGVTYDGDVFLLDDQRVIAYFDKRYFNGYYPNHVFCDKDGIVYLATTGNAILRLDTYVNQYTDGEDLRIRTFATGELEDHRSLCQDQAGRLLVCARNGLGYFDRDMVFHKVEGGLFEASVEQIMQDNYGGYWLASSNSGALHIARTRFTDISAVAMLPEVTYNAVIKYRGHLYLGANNGLHILDSQYNVIHNPLTRMLRGTRVRYFAEDKNGNLWIATYRRFGLLRYKDGQWQKWGVAEGMPTNKIRTLLVRKNGDIAVGTGDGLVIMRDNAIHRIYDRDTSAVENGVILSLCEDPQGNLFIGSDGDGIYKLEKDNTVQAIPMADDGNRLGSVISMKWDTRQNGMWINNGRGIYLMKDDMIHKVDTGSLNVSNLLEVVPSADHLMEERLYLFSSQTVQSMDVAELLDSRVEKNERMKSYRSLSFDNTLDSSLTMNACHYYAPEEQKLYLACSRNVLTLDELKNWEGAAQPRAMIDSIQIRTPDGNVINASYNQEIIIPQDFSQLDITFGVLSLAGVNSDLYYYMEGYDTKLIHVEGKQSHEMHYSTLPGGKYVFHVLARGRDNSFQSEMSASFNKPKTLAEETWMRALILVVGGGLLIRFTYLYTKKRNEKKLAEAEARRKLEEEFTERTILMMSNTIDARDQDTNGHSRRVAQYTVEIGKQEGLPVDELRELYYAALLHDIGKIAIPDNILNKPSKLTDEEYGVIKSHTSRGATILNQMKNQRLADGAHYHHERYDGRGYPEKLAGEAIPPYGRMIAVADVVDAMYSKRVYKAGITMDVVIEELKRCAGTQLDPRYVEDMVHILENGFVADENRETVFDTEG</sequence>
<dbReference type="PANTHER" id="PTHR43155">
    <property type="entry name" value="CYCLIC DI-GMP PHOSPHODIESTERASE PA4108-RELATED"/>
    <property type="match status" value="1"/>
</dbReference>